<keyword evidence="6 11" id="KW-0963">Cytoplasm</keyword>
<organism evidence="12 13">
    <name type="scientific">Leeia speluncae</name>
    <dbReference type="NCBI Taxonomy" id="2884804"/>
    <lineage>
        <taxon>Bacteria</taxon>
        <taxon>Pseudomonadati</taxon>
        <taxon>Pseudomonadota</taxon>
        <taxon>Betaproteobacteria</taxon>
        <taxon>Neisseriales</taxon>
        <taxon>Leeiaceae</taxon>
        <taxon>Leeia</taxon>
    </lineage>
</organism>
<protein>
    <recommendedName>
        <fullName evidence="5 11">Transaldolase</fullName>
        <ecNumber evidence="5 11">2.2.1.2</ecNumber>
    </recommendedName>
</protein>
<keyword evidence="8 11" id="KW-0570">Pentose shunt</keyword>
<dbReference type="PROSITE" id="PS01054">
    <property type="entry name" value="TRANSALDOLASE_1"/>
    <property type="match status" value="1"/>
</dbReference>
<evidence type="ECO:0000256" key="4">
    <source>
        <dbReference type="ARBA" id="ARBA00008426"/>
    </source>
</evidence>
<accession>A0ABS8DA38</accession>
<dbReference type="RefSeq" id="WP_227181816.1">
    <property type="nucleotide sequence ID" value="NZ_JAJBZT010000011.1"/>
</dbReference>
<dbReference type="CDD" id="cd00955">
    <property type="entry name" value="Transaldolase_like"/>
    <property type="match status" value="1"/>
</dbReference>
<keyword evidence="9 11" id="KW-0704">Schiff base</keyword>
<comment type="catalytic activity">
    <reaction evidence="10 11">
        <text>D-sedoheptulose 7-phosphate + D-glyceraldehyde 3-phosphate = D-erythrose 4-phosphate + beta-D-fructose 6-phosphate</text>
        <dbReference type="Rhea" id="RHEA:17053"/>
        <dbReference type="ChEBI" id="CHEBI:16897"/>
        <dbReference type="ChEBI" id="CHEBI:57483"/>
        <dbReference type="ChEBI" id="CHEBI:57634"/>
        <dbReference type="ChEBI" id="CHEBI:59776"/>
        <dbReference type="EC" id="2.2.1.2"/>
    </reaction>
</comment>
<dbReference type="PANTHER" id="PTHR10683">
    <property type="entry name" value="TRANSALDOLASE"/>
    <property type="match status" value="1"/>
</dbReference>
<evidence type="ECO:0000256" key="2">
    <source>
        <dbReference type="ARBA" id="ARBA00004496"/>
    </source>
</evidence>
<evidence type="ECO:0000256" key="8">
    <source>
        <dbReference type="ARBA" id="ARBA00023126"/>
    </source>
</evidence>
<dbReference type="GO" id="GO:0004801">
    <property type="term" value="F:transaldolase activity"/>
    <property type="evidence" value="ECO:0007669"/>
    <property type="project" value="UniProtKB-EC"/>
</dbReference>
<proteinExistence type="inferred from homology"/>
<dbReference type="Gene3D" id="3.20.20.70">
    <property type="entry name" value="Aldolase class I"/>
    <property type="match status" value="1"/>
</dbReference>
<dbReference type="PANTHER" id="PTHR10683:SF31">
    <property type="entry name" value="TRANSALDOLASE"/>
    <property type="match status" value="1"/>
</dbReference>
<reference evidence="12" key="1">
    <citation type="submission" date="2021-10" db="EMBL/GenBank/DDBJ databases">
        <title>The complete genome sequence of Leeia sp. TBRC 13508.</title>
        <authorList>
            <person name="Charoenyingcharoen P."/>
            <person name="Yukphan P."/>
        </authorList>
    </citation>
    <scope>NUCLEOTIDE SEQUENCE</scope>
    <source>
        <strain evidence="12">TBRC 13508</strain>
    </source>
</reference>
<evidence type="ECO:0000256" key="6">
    <source>
        <dbReference type="ARBA" id="ARBA00022490"/>
    </source>
</evidence>
<feature type="active site" description="Schiff-base intermediate with substrate" evidence="11">
    <location>
        <position position="139"/>
    </location>
</feature>
<evidence type="ECO:0000256" key="1">
    <source>
        <dbReference type="ARBA" id="ARBA00003518"/>
    </source>
</evidence>
<evidence type="ECO:0000313" key="13">
    <source>
        <dbReference type="Proteomes" id="UP001165395"/>
    </source>
</evidence>
<evidence type="ECO:0000313" key="12">
    <source>
        <dbReference type="EMBL" id="MCB6184997.1"/>
    </source>
</evidence>
<keyword evidence="13" id="KW-1185">Reference proteome</keyword>
<comment type="caution">
    <text evidence="12">The sequence shown here is derived from an EMBL/GenBank/DDBJ whole genome shotgun (WGS) entry which is preliminary data.</text>
</comment>
<dbReference type="SUPFAM" id="SSF51569">
    <property type="entry name" value="Aldolase"/>
    <property type="match status" value="1"/>
</dbReference>
<name>A0ABS8DA38_9NEIS</name>
<evidence type="ECO:0000256" key="5">
    <source>
        <dbReference type="ARBA" id="ARBA00013151"/>
    </source>
</evidence>
<comment type="subcellular location">
    <subcellularLocation>
        <location evidence="2 11">Cytoplasm</location>
    </subcellularLocation>
</comment>
<evidence type="ECO:0000256" key="11">
    <source>
        <dbReference type="HAMAP-Rule" id="MF_00493"/>
    </source>
</evidence>
<comment type="function">
    <text evidence="1 11">Transaldolase is important for the balance of metabolites in the pentose-phosphate pathway.</text>
</comment>
<dbReference type="NCBIfam" id="TIGR00876">
    <property type="entry name" value="tal_mycobact"/>
    <property type="match status" value="1"/>
</dbReference>
<evidence type="ECO:0000256" key="9">
    <source>
        <dbReference type="ARBA" id="ARBA00023270"/>
    </source>
</evidence>
<sequence>MSRIRAVSAFGQQIWLDNLSRQLVSTGELTRLIDEDGVAGVTSNPAILFASLKKDPLYKEALEALKQTESDPERRYEKLAIADIQAACDAFLPLYESSQRDKGYVSLEVSPALSRDTAGTIAAAKRLWAEINRPNAMIKIPATTEGMAAISAAIEAGINVNVTLIFNQPQLNAVFDSYVDGLSKRAAAGLAIDHIRSVASFFISRVDSTVDPLLEGKKTSLEGKVALSAAKVAYASWQKRFLGESFAALEKQGGKPQLCLWASTGTKNLAYSDVLYVEQLIGADTVNTVPEATLKKFADHGEAASTLTSAMDEAHQVIQQIAELGINLDEIGEKLQNDGLKQFEDAFAELLQLVS</sequence>
<dbReference type="InterPro" id="IPR018225">
    <property type="entry name" value="Transaldolase_AS"/>
</dbReference>
<dbReference type="Pfam" id="PF00923">
    <property type="entry name" value="TAL_FSA"/>
    <property type="match status" value="1"/>
</dbReference>
<gene>
    <name evidence="11 12" type="primary">tal</name>
    <name evidence="12" type="ORF">LIN78_15730</name>
</gene>
<keyword evidence="7 11" id="KW-0808">Transferase</keyword>
<dbReference type="Proteomes" id="UP001165395">
    <property type="component" value="Unassembled WGS sequence"/>
</dbReference>
<dbReference type="EC" id="2.2.1.2" evidence="5 11"/>
<dbReference type="HAMAP" id="MF_00493">
    <property type="entry name" value="Transaldolase_2"/>
    <property type="match status" value="1"/>
</dbReference>
<dbReference type="InterPro" id="IPR001585">
    <property type="entry name" value="TAL/FSA"/>
</dbReference>
<dbReference type="EMBL" id="JAJBZT010000011">
    <property type="protein sequence ID" value="MCB6184997.1"/>
    <property type="molecule type" value="Genomic_DNA"/>
</dbReference>
<evidence type="ECO:0000256" key="3">
    <source>
        <dbReference type="ARBA" id="ARBA00004857"/>
    </source>
</evidence>
<dbReference type="InterPro" id="IPR013785">
    <property type="entry name" value="Aldolase_TIM"/>
</dbReference>
<evidence type="ECO:0000256" key="10">
    <source>
        <dbReference type="ARBA" id="ARBA00048810"/>
    </source>
</evidence>
<dbReference type="InterPro" id="IPR004732">
    <property type="entry name" value="Transaldolase_2"/>
</dbReference>
<evidence type="ECO:0000256" key="7">
    <source>
        <dbReference type="ARBA" id="ARBA00022679"/>
    </source>
</evidence>
<dbReference type="PIRSF" id="PIRSF036915">
    <property type="entry name" value="Trnald_Bac_Plnt"/>
    <property type="match status" value="1"/>
</dbReference>
<comment type="similarity">
    <text evidence="4 11">Belongs to the transaldolase family. Type 2 subfamily.</text>
</comment>
<dbReference type="NCBIfam" id="NF002881">
    <property type="entry name" value="PRK03343.1"/>
    <property type="match status" value="1"/>
</dbReference>
<comment type="pathway">
    <text evidence="3 11">Carbohydrate degradation; pentose phosphate pathway; D-glyceraldehyde 3-phosphate and beta-D-fructose 6-phosphate from D-ribose 5-phosphate and D-xylulose 5-phosphate (non-oxidative stage): step 2/3.</text>
</comment>